<comment type="caution">
    <text evidence="2">The sequence shown here is derived from an EMBL/GenBank/DDBJ whole genome shotgun (WGS) entry which is preliminary data.</text>
</comment>
<proteinExistence type="predicted"/>
<keyword evidence="1" id="KW-0472">Membrane</keyword>
<gene>
    <name evidence="2" type="ORF">CFH83_02620</name>
</gene>
<keyword evidence="1" id="KW-1133">Transmembrane helix</keyword>
<evidence type="ECO:0008006" key="4">
    <source>
        <dbReference type="Google" id="ProtNLM"/>
    </source>
</evidence>
<evidence type="ECO:0000256" key="1">
    <source>
        <dbReference type="SAM" id="Phobius"/>
    </source>
</evidence>
<dbReference type="EMBL" id="DLUI01000044">
    <property type="protein sequence ID" value="DAB39052.1"/>
    <property type="molecule type" value="Genomic_DNA"/>
</dbReference>
<dbReference type="AlphaFoldDB" id="A0A2D3WCL8"/>
<accession>A0A2D3WCL8</accession>
<evidence type="ECO:0000313" key="2">
    <source>
        <dbReference type="EMBL" id="DAB39052.1"/>
    </source>
</evidence>
<dbReference type="RefSeq" id="WP_294895933.1">
    <property type="nucleotide sequence ID" value="NZ_DLUI01000044.1"/>
</dbReference>
<organism evidence="2 3">
    <name type="scientific">Sulfuricurvum kujiense</name>
    <dbReference type="NCBI Taxonomy" id="148813"/>
    <lineage>
        <taxon>Bacteria</taxon>
        <taxon>Pseudomonadati</taxon>
        <taxon>Campylobacterota</taxon>
        <taxon>Epsilonproteobacteria</taxon>
        <taxon>Campylobacterales</taxon>
        <taxon>Sulfurimonadaceae</taxon>
        <taxon>Sulfuricurvum</taxon>
    </lineage>
</organism>
<keyword evidence="1" id="KW-0812">Transmembrane</keyword>
<sequence>MKQCNTFEDLQALGTEKIHERTHISRDKVELVMTKSYSEIGRVQFMGYISILEREYDIDLSGIKEEYTEFCRNNADMLLPKQSVILQSTSNSKPKWVVAGMLLIILLMAGGYFLQGKMSTEPSEGVMNLTTLAVEVSDEMKDTNLSENNETNLTASSMVTSEVNQSSVAPAPIAAAKPLASSTQLIIHPKFKVWYGIIDLSNGAKTQKITGDPIIIDSTKSWLIVLGHGRVEIEYPEGKTLLNDKNTVHFVCEKGALKQITQKEFIERNGGKNW</sequence>
<name>A0A2D3WCL8_9BACT</name>
<protein>
    <recommendedName>
        <fullName evidence="4">DUF4115 domain-containing protein</fullName>
    </recommendedName>
</protein>
<evidence type="ECO:0000313" key="3">
    <source>
        <dbReference type="Proteomes" id="UP000228859"/>
    </source>
</evidence>
<dbReference type="Proteomes" id="UP000228859">
    <property type="component" value="Unassembled WGS sequence"/>
</dbReference>
<feature type="transmembrane region" description="Helical" evidence="1">
    <location>
        <begin position="96"/>
        <end position="114"/>
    </location>
</feature>
<reference evidence="2 3" key="1">
    <citation type="journal article" date="2017" name="Front. Microbiol.">
        <title>Comparative Genomic Analysis of the Class Epsilonproteobacteria and Proposed Reclassification to Epsilonbacteraeota (phyl. nov.).</title>
        <authorList>
            <person name="Waite D.W."/>
            <person name="Vanwonterghem I."/>
            <person name="Rinke C."/>
            <person name="Parks D.H."/>
            <person name="Zhang Y."/>
            <person name="Takai K."/>
            <person name="Sievert S.M."/>
            <person name="Simon J."/>
            <person name="Campbell B.J."/>
            <person name="Hanson T.E."/>
            <person name="Woyke T."/>
            <person name="Klotz M.G."/>
            <person name="Hugenholtz P."/>
        </authorList>
    </citation>
    <scope>NUCLEOTIDE SEQUENCE [LARGE SCALE GENOMIC DNA]</scope>
    <source>
        <strain evidence="2">UBA12443</strain>
    </source>
</reference>